<accession>A0A3A4RFP4</accession>
<evidence type="ECO:0000313" key="2">
    <source>
        <dbReference type="EMBL" id="RJP61733.1"/>
    </source>
</evidence>
<gene>
    <name evidence="2" type="ORF">C4541_01445</name>
</gene>
<evidence type="ECO:0000313" key="3">
    <source>
        <dbReference type="Proteomes" id="UP000266426"/>
    </source>
</evidence>
<organism evidence="2 3">
    <name type="scientific">Candidatus Auribacter fodinae</name>
    <dbReference type="NCBI Taxonomy" id="2093366"/>
    <lineage>
        <taxon>Bacteria</taxon>
        <taxon>Pseudomonadati</taxon>
        <taxon>Candidatus Auribacterota</taxon>
        <taxon>Candidatus Auribacteria</taxon>
        <taxon>Candidatus Auribacterales</taxon>
        <taxon>Candidatus Auribacteraceae</taxon>
        <taxon>Candidatus Auribacter</taxon>
    </lineage>
</organism>
<keyword evidence="1" id="KW-1133">Transmembrane helix</keyword>
<dbReference type="Proteomes" id="UP000266426">
    <property type="component" value="Unassembled WGS sequence"/>
</dbReference>
<protein>
    <submittedName>
        <fullName evidence="2">DUF502 domain-containing protein</fullName>
    </submittedName>
</protein>
<name>A0A3A4RFP4_9BACT</name>
<dbReference type="EMBL" id="QZJZ01000010">
    <property type="protein sequence ID" value="RJP61733.1"/>
    <property type="molecule type" value="Genomic_DNA"/>
</dbReference>
<dbReference type="AlphaFoldDB" id="A0A3A4RFP4"/>
<comment type="caution">
    <text evidence="2">The sequence shown here is derived from an EMBL/GenBank/DDBJ whole genome shotgun (WGS) entry which is preliminary data.</text>
</comment>
<keyword evidence="1" id="KW-0472">Membrane</keyword>
<proteinExistence type="predicted"/>
<dbReference type="PANTHER" id="PTHR31876">
    <property type="entry name" value="COV-LIKE PROTEIN 1"/>
    <property type="match status" value="1"/>
</dbReference>
<evidence type="ECO:0000256" key="1">
    <source>
        <dbReference type="SAM" id="Phobius"/>
    </source>
</evidence>
<dbReference type="Pfam" id="PF04367">
    <property type="entry name" value="DUF502"/>
    <property type="match status" value="1"/>
</dbReference>
<dbReference type="InterPro" id="IPR007462">
    <property type="entry name" value="COV1-like"/>
</dbReference>
<sequence>MLRRMRNYLLTGIIIILPIVISIYLIVFLFIKATDYIFNLFPGMYYDQLQLKILIRVIALGFLITGLILVGMFGRNVIGRRLLTFGESILLRIPLLGRVYVAVKQVSEAFLGYDKTILNKVCLVEYPRKGMHAIGFITSTAVGEVQYKTEKKVINVFVPTTPNPTSGTLIMIPEEDVTPLDMSIEDGLKLVISGGAVNPPYTPPAKGAPQPPR</sequence>
<keyword evidence="1" id="KW-0812">Transmembrane</keyword>
<feature type="transmembrane region" description="Helical" evidence="1">
    <location>
        <begin position="53"/>
        <end position="73"/>
    </location>
</feature>
<feature type="transmembrane region" description="Helical" evidence="1">
    <location>
        <begin position="7"/>
        <end position="33"/>
    </location>
</feature>
<dbReference type="PANTHER" id="PTHR31876:SF26">
    <property type="entry name" value="PROTEIN LIKE COV 2"/>
    <property type="match status" value="1"/>
</dbReference>
<reference evidence="2 3" key="1">
    <citation type="journal article" date="2017" name="ISME J.">
        <title>Energy and carbon metabolisms in a deep terrestrial subsurface fluid microbial community.</title>
        <authorList>
            <person name="Momper L."/>
            <person name="Jungbluth S.P."/>
            <person name="Lee M.D."/>
            <person name="Amend J.P."/>
        </authorList>
    </citation>
    <scope>NUCLEOTIDE SEQUENCE [LARGE SCALE GENOMIC DNA]</scope>
    <source>
        <strain evidence="2">SURF_26</strain>
    </source>
</reference>